<dbReference type="GeneID" id="131803637"/>
<name>A0ABM3V5I0_MUSDO</name>
<dbReference type="Proteomes" id="UP001652621">
    <property type="component" value="Unplaced"/>
</dbReference>
<accession>A0ABM3V5I0</accession>
<sequence>MNTLDEPHAIIPREEQLKLIRNALKVNIEMSHNGNKERYNLRSRPINYTVGQLTYRRNFAQSTAEKKFNAKLAPIFLPAKIKKKGGKVYYELEDLDGKFIGTFHAMDLRP</sequence>
<reference evidence="2" key="1">
    <citation type="submission" date="2025-08" db="UniProtKB">
        <authorList>
            <consortium name="RefSeq"/>
        </authorList>
    </citation>
    <scope>IDENTIFICATION</scope>
    <source>
        <strain evidence="2">Aabys</strain>
        <tissue evidence="2">Whole body</tissue>
    </source>
</reference>
<protein>
    <submittedName>
        <fullName evidence="2">Uncharacterized protein LOC131803637</fullName>
    </submittedName>
</protein>
<organism evidence="1 2">
    <name type="scientific">Musca domestica</name>
    <name type="common">House fly</name>
    <dbReference type="NCBI Taxonomy" id="7370"/>
    <lineage>
        <taxon>Eukaryota</taxon>
        <taxon>Metazoa</taxon>
        <taxon>Ecdysozoa</taxon>
        <taxon>Arthropoda</taxon>
        <taxon>Hexapoda</taxon>
        <taxon>Insecta</taxon>
        <taxon>Pterygota</taxon>
        <taxon>Neoptera</taxon>
        <taxon>Endopterygota</taxon>
        <taxon>Diptera</taxon>
        <taxon>Brachycera</taxon>
        <taxon>Muscomorpha</taxon>
        <taxon>Muscoidea</taxon>
        <taxon>Muscidae</taxon>
        <taxon>Musca</taxon>
    </lineage>
</organism>
<keyword evidence="1" id="KW-1185">Reference proteome</keyword>
<proteinExistence type="predicted"/>
<gene>
    <name evidence="2" type="primary">LOC131803637</name>
</gene>
<dbReference type="RefSeq" id="XP_058981049.1">
    <property type="nucleotide sequence ID" value="XM_059125066.1"/>
</dbReference>
<evidence type="ECO:0000313" key="1">
    <source>
        <dbReference type="Proteomes" id="UP001652621"/>
    </source>
</evidence>
<evidence type="ECO:0000313" key="2">
    <source>
        <dbReference type="RefSeq" id="XP_058981049.1"/>
    </source>
</evidence>